<keyword evidence="1" id="KW-0677">Repeat</keyword>
<dbReference type="Pfam" id="PF12796">
    <property type="entry name" value="Ank_2"/>
    <property type="match status" value="1"/>
</dbReference>
<dbReference type="SMART" id="SM00248">
    <property type="entry name" value="ANK"/>
    <property type="match status" value="2"/>
</dbReference>
<feature type="non-terminal residue" evidence="4">
    <location>
        <position position="1"/>
    </location>
</feature>
<comment type="caution">
    <text evidence="4">The sequence shown here is derived from an EMBL/GenBank/DDBJ whole genome shotgun (WGS) entry which is preliminary data.</text>
</comment>
<evidence type="ECO:0000313" key="4">
    <source>
        <dbReference type="EMBL" id="KAG9230727.1"/>
    </source>
</evidence>
<dbReference type="PROSITE" id="PS50088">
    <property type="entry name" value="ANK_REPEAT"/>
    <property type="match status" value="1"/>
</dbReference>
<gene>
    <name evidence="4" type="ORF">BJ875DRAFT_384501</name>
</gene>
<organism evidence="4 5">
    <name type="scientific">Amylocarpus encephaloides</name>
    <dbReference type="NCBI Taxonomy" id="45428"/>
    <lineage>
        <taxon>Eukaryota</taxon>
        <taxon>Fungi</taxon>
        <taxon>Dikarya</taxon>
        <taxon>Ascomycota</taxon>
        <taxon>Pezizomycotina</taxon>
        <taxon>Leotiomycetes</taxon>
        <taxon>Helotiales</taxon>
        <taxon>Helotiales incertae sedis</taxon>
        <taxon>Amylocarpus</taxon>
    </lineage>
</organism>
<dbReference type="PANTHER" id="PTHR24198">
    <property type="entry name" value="ANKYRIN REPEAT AND PROTEIN KINASE DOMAIN-CONTAINING PROTEIN"/>
    <property type="match status" value="1"/>
</dbReference>
<dbReference type="OrthoDB" id="3562223at2759"/>
<reference evidence="4" key="1">
    <citation type="journal article" date="2021" name="IMA Fungus">
        <title>Genomic characterization of three marine fungi, including Emericellopsis atlantica sp. nov. with signatures of a generalist lifestyle and marine biomass degradation.</title>
        <authorList>
            <person name="Hagestad O.C."/>
            <person name="Hou L."/>
            <person name="Andersen J.H."/>
            <person name="Hansen E.H."/>
            <person name="Altermark B."/>
            <person name="Li C."/>
            <person name="Kuhnert E."/>
            <person name="Cox R.J."/>
            <person name="Crous P.W."/>
            <person name="Spatafora J.W."/>
            <person name="Lail K."/>
            <person name="Amirebrahimi M."/>
            <person name="Lipzen A."/>
            <person name="Pangilinan J."/>
            <person name="Andreopoulos W."/>
            <person name="Hayes R.D."/>
            <person name="Ng V."/>
            <person name="Grigoriev I.V."/>
            <person name="Jackson S.A."/>
            <person name="Sutton T.D.S."/>
            <person name="Dobson A.D.W."/>
            <person name="Rama T."/>
        </authorList>
    </citation>
    <scope>NUCLEOTIDE SEQUENCE</scope>
    <source>
        <strain evidence="4">TRa018bII</strain>
    </source>
</reference>
<dbReference type="InterPro" id="IPR002110">
    <property type="entry name" value="Ankyrin_rpt"/>
</dbReference>
<evidence type="ECO:0000256" key="2">
    <source>
        <dbReference type="ARBA" id="ARBA00023043"/>
    </source>
</evidence>
<name>A0A9P8C282_9HELO</name>
<dbReference type="Gene3D" id="1.25.40.20">
    <property type="entry name" value="Ankyrin repeat-containing domain"/>
    <property type="match status" value="1"/>
</dbReference>
<evidence type="ECO:0000256" key="3">
    <source>
        <dbReference type="PROSITE-ProRule" id="PRU00023"/>
    </source>
</evidence>
<dbReference type="InterPro" id="IPR036770">
    <property type="entry name" value="Ankyrin_rpt-contain_sf"/>
</dbReference>
<evidence type="ECO:0000256" key="1">
    <source>
        <dbReference type="ARBA" id="ARBA00022737"/>
    </source>
</evidence>
<feature type="repeat" description="ANK" evidence="3">
    <location>
        <begin position="76"/>
        <end position="99"/>
    </location>
</feature>
<keyword evidence="2 3" id="KW-0040">ANK repeat</keyword>
<dbReference type="Proteomes" id="UP000824998">
    <property type="component" value="Unassembled WGS sequence"/>
</dbReference>
<dbReference type="PROSITE" id="PS50297">
    <property type="entry name" value="ANK_REP_REGION"/>
    <property type="match status" value="1"/>
</dbReference>
<dbReference type="AlphaFoldDB" id="A0A9P8C282"/>
<dbReference type="EMBL" id="MU251648">
    <property type="protein sequence ID" value="KAG9230727.1"/>
    <property type="molecule type" value="Genomic_DNA"/>
</dbReference>
<proteinExistence type="predicted"/>
<keyword evidence="5" id="KW-1185">Reference proteome</keyword>
<sequence>VNPDFKNIRHVSALWIAATNGYFRAVHILLDTRLVNVNSQSISSRPPLFWATAHGYQNIIELLIQFRADPTLVDVDGNTPLSIAKQQGYYQIAKILASR</sequence>
<protein>
    <submittedName>
        <fullName evidence="4">Ankyrin repeat-containing domain protein</fullName>
    </submittedName>
</protein>
<dbReference type="SUPFAM" id="SSF48403">
    <property type="entry name" value="Ankyrin repeat"/>
    <property type="match status" value="1"/>
</dbReference>
<dbReference type="PANTHER" id="PTHR24198:SF165">
    <property type="entry name" value="ANKYRIN REPEAT-CONTAINING PROTEIN-RELATED"/>
    <property type="match status" value="1"/>
</dbReference>
<evidence type="ECO:0000313" key="5">
    <source>
        <dbReference type="Proteomes" id="UP000824998"/>
    </source>
</evidence>
<accession>A0A9P8C282</accession>